<dbReference type="InterPro" id="IPR001214">
    <property type="entry name" value="SET_dom"/>
</dbReference>
<dbReference type="SUPFAM" id="SSF82199">
    <property type="entry name" value="SET domain"/>
    <property type="match status" value="1"/>
</dbReference>
<keyword evidence="5" id="KW-1185">Reference proteome</keyword>
<dbReference type="PANTHER" id="PTHR47332">
    <property type="entry name" value="SET DOMAIN-CONTAINING PROTEIN 5"/>
    <property type="match status" value="1"/>
</dbReference>
<evidence type="ECO:0000313" key="5">
    <source>
        <dbReference type="Proteomes" id="UP001172681"/>
    </source>
</evidence>
<protein>
    <recommendedName>
        <fullName evidence="3">SET domain-containing protein</fullName>
    </recommendedName>
</protein>
<reference evidence="4" key="1">
    <citation type="submission" date="2022-10" db="EMBL/GenBank/DDBJ databases">
        <title>Culturing micro-colonial fungi from biological soil crusts in the Mojave desert and describing Neophaeococcomyces mojavensis, and introducing the new genera and species Taxawa tesnikishii.</title>
        <authorList>
            <person name="Kurbessoian T."/>
            <person name="Stajich J.E."/>
        </authorList>
    </citation>
    <scope>NUCLEOTIDE SEQUENCE</scope>
    <source>
        <strain evidence="4">TK_35</strain>
    </source>
</reference>
<dbReference type="AlphaFoldDB" id="A0AA38Y9H7"/>
<dbReference type="Gene3D" id="3.60.40.10">
    <property type="entry name" value="PPM-type phosphatase domain"/>
    <property type="match status" value="1"/>
</dbReference>
<feature type="region of interest" description="Disordered" evidence="1">
    <location>
        <begin position="417"/>
        <end position="436"/>
    </location>
</feature>
<feature type="chain" id="PRO_5041314662" description="SET domain-containing protein" evidence="2">
    <location>
        <begin position="22"/>
        <end position="845"/>
    </location>
</feature>
<gene>
    <name evidence="4" type="ORF">H2204_004138</name>
</gene>
<evidence type="ECO:0000256" key="2">
    <source>
        <dbReference type="SAM" id="SignalP"/>
    </source>
</evidence>
<dbReference type="InterPro" id="IPR053185">
    <property type="entry name" value="SET_domain_protein"/>
</dbReference>
<proteinExistence type="predicted"/>
<name>A0AA38Y9H7_9EURO</name>
<keyword evidence="2" id="KW-0732">Signal</keyword>
<dbReference type="InterPro" id="IPR011990">
    <property type="entry name" value="TPR-like_helical_dom_sf"/>
</dbReference>
<accession>A0AA38Y9H7</accession>
<evidence type="ECO:0000256" key="1">
    <source>
        <dbReference type="SAM" id="MobiDB-lite"/>
    </source>
</evidence>
<sequence>MKPELVSSIFTLICFLPFTFAQEQDEENTIPSEITESFHPWSYAPICTEPLKALGGPLCVYTNATFANGRGISIFTTPKISESFAAEFPFHDDNVLAEHGINDPHGDEARPWYVADLAGKGKGVLAKHELRRGDRITAYTPYILVHMESEFTVDEREKWLKMAIRQLPEASQEHFFSLATIWNEKGYEVQDVIKANAFEMQVGGVMHVGVFPETSRLNHACSPNAQYFLEPGLLTHFVHASRDIAPDEEITVSYAPPLRFHETRQKYLKDHFHFTCDCPRCQNGLASDDALHQIDTLQSSLGNWTPESTASVKKAEELIRLYKQEGLEGFLDTAYGYAALTYNAVGSVRGAKRYAKLAAESAALKYGPSYKDIATWKDLENDPQGHYSHLVLPKQHAFRRAFGTFPDHARRYLISEGRTTSPPDEQPPPQPSTSSSPFYLETGYSIFAKRPSRPFPPPFVSAPSGSFSDPLTTHNAPRGRRPYVNGQLVRGITNGDDAIIIGDANFIAVDDGVGAWALKERGHAALWSRLIAHFWAVEVEKSFTTKDGAPVKLNDLNPIQNLQDAYEQTKAATKGTLKDEPDPLSSSSSDSSSESSQKGTKDEKHEKDTDKDKDKDKEKPGENDILGTTTASSALLYHTSATPPVPVILATTLGDCKVLILRPSFARNSTQESKSSSSGNSNGGGGSGVAATKPKSTTTEEEVDFSKCILYRSTEQWHWFDCPRQLGTNSPDTPVGNGVCDTVEVSPGDVVAVLSDGVTDNLWEHEIAETICTCVQKWEAGVDEAKDGIVYVARTLMNAAREVAQDPNAESPYMERAFDEGIAAEGGKLDDISVVLGLCRKREDK</sequence>
<feature type="domain" description="SET" evidence="3">
    <location>
        <begin position="110"/>
        <end position="255"/>
    </location>
</feature>
<dbReference type="CDD" id="cd20071">
    <property type="entry name" value="SET_SMYD"/>
    <property type="match status" value="1"/>
</dbReference>
<dbReference type="SMART" id="SM00317">
    <property type="entry name" value="SET"/>
    <property type="match status" value="1"/>
</dbReference>
<dbReference type="Pfam" id="PF00856">
    <property type="entry name" value="SET"/>
    <property type="match status" value="1"/>
</dbReference>
<dbReference type="SUPFAM" id="SSF81606">
    <property type="entry name" value="PP2C-like"/>
    <property type="match status" value="1"/>
</dbReference>
<feature type="region of interest" description="Disordered" evidence="1">
    <location>
        <begin position="458"/>
        <end position="480"/>
    </location>
</feature>
<dbReference type="Proteomes" id="UP001172681">
    <property type="component" value="Unassembled WGS sequence"/>
</dbReference>
<dbReference type="PROSITE" id="PS50280">
    <property type="entry name" value="SET"/>
    <property type="match status" value="1"/>
</dbReference>
<comment type="caution">
    <text evidence="4">The sequence shown here is derived from an EMBL/GenBank/DDBJ whole genome shotgun (WGS) entry which is preliminary data.</text>
</comment>
<dbReference type="InterPro" id="IPR046341">
    <property type="entry name" value="SET_dom_sf"/>
</dbReference>
<dbReference type="PANTHER" id="PTHR47332:SF6">
    <property type="entry name" value="SET DOMAIN-CONTAINING PROTEIN"/>
    <property type="match status" value="1"/>
</dbReference>
<dbReference type="EMBL" id="JAPDRN010000020">
    <property type="protein sequence ID" value="KAJ9638662.1"/>
    <property type="molecule type" value="Genomic_DNA"/>
</dbReference>
<feature type="compositionally biased region" description="Low complexity" evidence="1">
    <location>
        <begin position="585"/>
        <end position="598"/>
    </location>
</feature>
<feature type="compositionally biased region" description="Basic and acidic residues" evidence="1">
    <location>
        <begin position="599"/>
        <end position="622"/>
    </location>
</feature>
<dbReference type="Gene3D" id="1.25.40.10">
    <property type="entry name" value="Tetratricopeptide repeat domain"/>
    <property type="match status" value="1"/>
</dbReference>
<feature type="signal peptide" evidence="2">
    <location>
        <begin position="1"/>
        <end position="21"/>
    </location>
</feature>
<feature type="region of interest" description="Disordered" evidence="1">
    <location>
        <begin position="667"/>
        <end position="698"/>
    </location>
</feature>
<organism evidence="4 5">
    <name type="scientific">Knufia peltigerae</name>
    <dbReference type="NCBI Taxonomy" id="1002370"/>
    <lineage>
        <taxon>Eukaryota</taxon>
        <taxon>Fungi</taxon>
        <taxon>Dikarya</taxon>
        <taxon>Ascomycota</taxon>
        <taxon>Pezizomycotina</taxon>
        <taxon>Eurotiomycetes</taxon>
        <taxon>Chaetothyriomycetidae</taxon>
        <taxon>Chaetothyriales</taxon>
        <taxon>Trichomeriaceae</taxon>
        <taxon>Knufia</taxon>
    </lineage>
</organism>
<evidence type="ECO:0000313" key="4">
    <source>
        <dbReference type="EMBL" id="KAJ9638662.1"/>
    </source>
</evidence>
<evidence type="ECO:0000259" key="3">
    <source>
        <dbReference type="PROSITE" id="PS50280"/>
    </source>
</evidence>
<dbReference type="Gene3D" id="2.170.270.10">
    <property type="entry name" value="SET domain"/>
    <property type="match status" value="1"/>
</dbReference>
<dbReference type="InterPro" id="IPR036457">
    <property type="entry name" value="PPM-type-like_dom_sf"/>
</dbReference>
<feature type="region of interest" description="Disordered" evidence="1">
    <location>
        <begin position="573"/>
        <end position="627"/>
    </location>
</feature>